<organism evidence="1 2">
    <name type="scientific">Leptospira kirschneri str. 200802841</name>
    <dbReference type="NCBI Taxonomy" id="1193047"/>
    <lineage>
        <taxon>Bacteria</taxon>
        <taxon>Pseudomonadati</taxon>
        <taxon>Spirochaetota</taxon>
        <taxon>Spirochaetia</taxon>
        <taxon>Leptospirales</taxon>
        <taxon>Leptospiraceae</taxon>
        <taxon>Leptospira</taxon>
    </lineage>
</organism>
<protein>
    <submittedName>
        <fullName evidence="1">Uncharacterized protein</fullName>
    </submittedName>
</protein>
<gene>
    <name evidence="1" type="ORF">LEP1GSC131_1442</name>
</gene>
<reference evidence="1" key="1">
    <citation type="submission" date="2012-10" db="EMBL/GenBank/DDBJ databases">
        <authorList>
            <person name="Harkins D.M."/>
            <person name="Durkin A.S."/>
            <person name="Brinkac L.M."/>
            <person name="Selengut J.D."/>
            <person name="Sanka R."/>
            <person name="DePew J."/>
            <person name="Purushe J."/>
            <person name="Picardeau M."/>
            <person name="Werts C."/>
            <person name="Goarant C."/>
            <person name="Vinetz J.M."/>
            <person name="Sutton G.G."/>
            <person name="Nelson W.C."/>
            <person name="Fouts D.E."/>
        </authorList>
    </citation>
    <scope>NUCLEOTIDE SEQUENCE [LARGE SCALE GENOMIC DNA]</scope>
    <source>
        <strain evidence="1">200802841</strain>
    </source>
</reference>
<dbReference type="Proteomes" id="UP000006339">
    <property type="component" value="Unassembled WGS sequence"/>
</dbReference>
<dbReference type="AlphaFoldDB" id="A0A828XWZ4"/>
<evidence type="ECO:0000313" key="1">
    <source>
        <dbReference type="EMBL" id="EKO51733.1"/>
    </source>
</evidence>
<sequence length="52" mass="6036">MRKDNLGKSGPGFLTLVNKLRAENVIQNIVFSLRERFAKVPFRIGFIELMRD</sequence>
<comment type="caution">
    <text evidence="1">The sequence shown here is derived from an EMBL/GenBank/DDBJ whole genome shotgun (WGS) entry which is preliminary data.</text>
</comment>
<dbReference type="EMBL" id="AKWH02000032">
    <property type="protein sequence ID" value="EKO51733.1"/>
    <property type="molecule type" value="Genomic_DNA"/>
</dbReference>
<proteinExistence type="predicted"/>
<keyword evidence="2" id="KW-1185">Reference proteome</keyword>
<evidence type="ECO:0000313" key="2">
    <source>
        <dbReference type="Proteomes" id="UP000006339"/>
    </source>
</evidence>
<accession>A0A828XWZ4</accession>
<name>A0A828XWZ4_9LEPT</name>